<organism evidence="1 2">
    <name type="scientific">Flavobacterium pygoscelis</name>
    <dbReference type="NCBI Taxonomy" id="2893176"/>
    <lineage>
        <taxon>Bacteria</taxon>
        <taxon>Pseudomonadati</taxon>
        <taxon>Bacteroidota</taxon>
        <taxon>Flavobacteriia</taxon>
        <taxon>Flavobacteriales</taxon>
        <taxon>Flavobacteriaceae</taxon>
        <taxon>Flavobacterium</taxon>
    </lineage>
</organism>
<evidence type="ECO:0000313" key="1">
    <source>
        <dbReference type="EMBL" id="MCK8140466.1"/>
    </source>
</evidence>
<proteinExistence type="predicted"/>
<dbReference type="AlphaFoldDB" id="A0A9X1XQ57"/>
<name>A0A9X1XQ57_9FLAO</name>
<reference evidence="1" key="1">
    <citation type="submission" date="2022-04" db="EMBL/GenBank/DDBJ databases">
        <title>Flavobacterium pygoscelis sp. nov. isolated from Chinstrap chick (Pygoscelis antarcticus).</title>
        <authorList>
            <person name="Irgang R."/>
            <person name="Poblete-Morales M."/>
            <person name="Avendano-Herrera R."/>
        </authorList>
    </citation>
    <scope>NUCLEOTIDE SEQUENCE</scope>
    <source>
        <strain evidence="1">I-SCBP12n</strain>
    </source>
</reference>
<gene>
    <name evidence="1" type="ORF">MW871_01025</name>
</gene>
<accession>A0A9X1XQ57</accession>
<evidence type="ECO:0000313" key="2">
    <source>
        <dbReference type="Proteomes" id="UP001139260"/>
    </source>
</evidence>
<sequence length="146" mass="16417">MKTKIIFLSVFLFTASLGFSQNKNAPRSIISSSASIKKYHGLDELRGMQKGELLELYVERIQVLVKILPYIALATKPGVTITDIGIPNNAENKKSMEAQVEGTTAFLALTVDFQRRMLPYSDKDNLIAAILFYENTMKSLHEFNEL</sequence>
<comment type="caution">
    <text evidence="1">The sequence shown here is derived from an EMBL/GenBank/DDBJ whole genome shotgun (WGS) entry which is preliminary data.</text>
</comment>
<dbReference type="EMBL" id="JALNUB010000001">
    <property type="protein sequence ID" value="MCK8140466.1"/>
    <property type="molecule type" value="Genomic_DNA"/>
</dbReference>
<dbReference type="Proteomes" id="UP001139260">
    <property type="component" value="Unassembled WGS sequence"/>
</dbReference>
<keyword evidence="2" id="KW-1185">Reference proteome</keyword>
<protein>
    <submittedName>
        <fullName evidence="1">Uncharacterized protein</fullName>
    </submittedName>
</protein>
<dbReference type="RefSeq" id="WP_188049251.1">
    <property type="nucleotide sequence ID" value="NZ_JALNUB010000001.1"/>
</dbReference>